<feature type="transmembrane region" description="Helical" evidence="1">
    <location>
        <begin position="31"/>
        <end position="49"/>
    </location>
</feature>
<comment type="caution">
    <text evidence="2">The sequence shown here is derived from an EMBL/GenBank/DDBJ whole genome shotgun (WGS) entry which is preliminary data.</text>
</comment>
<feature type="transmembrane region" description="Helical" evidence="1">
    <location>
        <begin position="61"/>
        <end position="81"/>
    </location>
</feature>
<feature type="transmembrane region" description="Helical" evidence="1">
    <location>
        <begin position="132"/>
        <end position="154"/>
    </location>
</feature>
<feature type="transmembrane region" description="Helical" evidence="1">
    <location>
        <begin position="291"/>
        <end position="311"/>
    </location>
</feature>
<reference evidence="2 3" key="1">
    <citation type="journal article" date="2015" name="Microbiome">
        <title>Genomic resolution of linkages in carbon, nitrogen, and sulfur cycling among widespread estuary sediment bacteria.</title>
        <authorList>
            <person name="Baker B.J."/>
            <person name="Lazar C.S."/>
            <person name="Teske A.P."/>
            <person name="Dick G.J."/>
        </authorList>
    </citation>
    <scope>NUCLEOTIDE SEQUENCE [LARGE SCALE GENOMIC DNA]</scope>
    <source>
        <strain evidence="2">DG_56</strain>
    </source>
</reference>
<feature type="transmembrane region" description="Helical" evidence="1">
    <location>
        <begin position="359"/>
        <end position="383"/>
    </location>
</feature>
<organism evidence="2 3">
    <name type="scientific">candidate division KD3-62 bacterium DG_56</name>
    <dbReference type="NCBI Taxonomy" id="1704032"/>
    <lineage>
        <taxon>Bacteria</taxon>
        <taxon>candidate division KD3-62</taxon>
    </lineage>
</organism>
<dbReference type="EMBL" id="LIZY01000055">
    <property type="protein sequence ID" value="KPJ63902.1"/>
    <property type="molecule type" value="Genomic_DNA"/>
</dbReference>
<feature type="transmembrane region" description="Helical" evidence="1">
    <location>
        <begin position="189"/>
        <end position="207"/>
    </location>
</feature>
<evidence type="ECO:0008006" key="4">
    <source>
        <dbReference type="Google" id="ProtNLM"/>
    </source>
</evidence>
<feature type="transmembrane region" description="Helical" evidence="1">
    <location>
        <begin position="323"/>
        <end position="347"/>
    </location>
</feature>
<gene>
    <name evidence="2" type="ORF">AMK68_02860</name>
</gene>
<evidence type="ECO:0000313" key="2">
    <source>
        <dbReference type="EMBL" id="KPJ63902.1"/>
    </source>
</evidence>
<evidence type="ECO:0000256" key="1">
    <source>
        <dbReference type="SAM" id="Phobius"/>
    </source>
</evidence>
<feature type="transmembrane region" description="Helical" evidence="1">
    <location>
        <begin position="228"/>
        <end position="246"/>
    </location>
</feature>
<accession>A0A0S7XN47</accession>
<dbReference type="Proteomes" id="UP000052020">
    <property type="component" value="Unassembled WGS sequence"/>
</dbReference>
<feature type="transmembrane region" description="Helical" evidence="1">
    <location>
        <begin position="6"/>
        <end position="24"/>
    </location>
</feature>
<keyword evidence="1" id="KW-0812">Transmembrane</keyword>
<protein>
    <recommendedName>
        <fullName evidence="4">Transporter</fullName>
    </recommendedName>
</protein>
<keyword evidence="1" id="KW-0472">Membrane</keyword>
<feature type="transmembrane region" description="Helical" evidence="1">
    <location>
        <begin position="418"/>
        <end position="435"/>
    </location>
</feature>
<sequence>MTTPEIVRVAGVLVIFLALAGLMYGGRLPALLALPTMAVLVSIIGGIPASQIVTEVIGQGAFRLAEAMVAAMLGSMLAAMLDKSGVAASMIKRAAELGGDRPLVMGFILIVVIFVLFIALSGLGAVVMVATIAFPIMLSLGLPPLLAGSLFLIAMSAGGVLNVQNWQFFITLFTVSGAQQLGQDQIRPFAMPLAAIMLATAFAFLLFEWQRQGRRRLWAEPAQESAPSARWWAFLTPVVPLAIILVSDLGWGYQFSINAALVIGLTYGAAASFRRGPGSIQLLSRSAFDGIANVAPAIALMIGIGMVLKALSAPQVVELVRPVLVAITPGSVLGFVALFAVLAPLALYRGPLNLWGMGFGLAAALWATGVLPPGAIMVAFLAVGQIQGVCDPTNTHNVWVANYLGIDVQHILRRTLPYVWVAAVVGLIIGGFMFVRH</sequence>
<feature type="transmembrane region" description="Helical" evidence="1">
    <location>
        <begin position="252"/>
        <end position="270"/>
    </location>
</feature>
<keyword evidence="1" id="KW-1133">Transmembrane helix</keyword>
<dbReference type="AlphaFoldDB" id="A0A0S7XN47"/>
<name>A0A0S7XN47_9BACT</name>
<feature type="transmembrane region" description="Helical" evidence="1">
    <location>
        <begin position="102"/>
        <end position="126"/>
    </location>
</feature>
<proteinExistence type="predicted"/>
<dbReference type="PATRIC" id="fig|1704032.3.peg.365"/>
<evidence type="ECO:0000313" key="3">
    <source>
        <dbReference type="Proteomes" id="UP000052020"/>
    </source>
</evidence>